<keyword evidence="2" id="KW-0472">Membrane</keyword>
<keyword evidence="2" id="KW-1133">Transmembrane helix</keyword>
<sequence length="115" mass="11709">MTTPQDSRPGEPLPSYHRDPASVTNARTGPAVAAFVVGVFSVVAVWPLGPLAIVLANRALRAVDAGEVPADQRTLAVVGRVLGIVGTVLLGLAVVALVVALVFFLAVASRSQAGT</sequence>
<keyword evidence="2" id="KW-0812">Transmembrane</keyword>
<dbReference type="EMBL" id="VFMN01000001">
    <property type="protein sequence ID" value="TQJ08583.1"/>
    <property type="molecule type" value="Genomic_DNA"/>
</dbReference>
<proteinExistence type="predicted"/>
<dbReference type="Pfam" id="PF13828">
    <property type="entry name" value="DUF4190"/>
    <property type="match status" value="1"/>
</dbReference>
<feature type="region of interest" description="Disordered" evidence="1">
    <location>
        <begin position="1"/>
        <end position="22"/>
    </location>
</feature>
<feature type="transmembrane region" description="Helical" evidence="2">
    <location>
        <begin position="32"/>
        <end position="56"/>
    </location>
</feature>
<dbReference type="InterPro" id="IPR025241">
    <property type="entry name" value="DUF4190"/>
</dbReference>
<gene>
    <name evidence="4" type="ORF">FB458_1673</name>
</gene>
<organism evidence="4 5">
    <name type="scientific">Lapillicoccus jejuensis</name>
    <dbReference type="NCBI Taxonomy" id="402171"/>
    <lineage>
        <taxon>Bacteria</taxon>
        <taxon>Bacillati</taxon>
        <taxon>Actinomycetota</taxon>
        <taxon>Actinomycetes</taxon>
        <taxon>Micrococcales</taxon>
        <taxon>Intrasporangiaceae</taxon>
        <taxon>Lapillicoccus</taxon>
    </lineage>
</organism>
<evidence type="ECO:0000256" key="1">
    <source>
        <dbReference type="SAM" id="MobiDB-lite"/>
    </source>
</evidence>
<evidence type="ECO:0000259" key="3">
    <source>
        <dbReference type="Pfam" id="PF13828"/>
    </source>
</evidence>
<comment type="caution">
    <text evidence="4">The sequence shown here is derived from an EMBL/GenBank/DDBJ whole genome shotgun (WGS) entry which is preliminary data.</text>
</comment>
<dbReference type="RefSeq" id="WP_141848083.1">
    <property type="nucleotide sequence ID" value="NZ_BAAAPR010000004.1"/>
</dbReference>
<feature type="transmembrane region" description="Helical" evidence="2">
    <location>
        <begin position="77"/>
        <end position="107"/>
    </location>
</feature>
<accession>A0A542DZT5</accession>
<evidence type="ECO:0000313" key="5">
    <source>
        <dbReference type="Proteomes" id="UP000317893"/>
    </source>
</evidence>
<protein>
    <recommendedName>
        <fullName evidence="3">DUF4190 domain-containing protein</fullName>
    </recommendedName>
</protein>
<evidence type="ECO:0000256" key="2">
    <source>
        <dbReference type="SAM" id="Phobius"/>
    </source>
</evidence>
<evidence type="ECO:0000313" key="4">
    <source>
        <dbReference type="EMBL" id="TQJ08583.1"/>
    </source>
</evidence>
<feature type="domain" description="DUF4190" evidence="3">
    <location>
        <begin position="31"/>
        <end position="92"/>
    </location>
</feature>
<reference evidence="4 5" key="1">
    <citation type="submission" date="2019-06" db="EMBL/GenBank/DDBJ databases">
        <title>Sequencing the genomes of 1000 actinobacteria strains.</title>
        <authorList>
            <person name="Klenk H.-P."/>
        </authorList>
    </citation>
    <scope>NUCLEOTIDE SEQUENCE [LARGE SCALE GENOMIC DNA]</scope>
    <source>
        <strain evidence="4 5">DSM 18607</strain>
    </source>
</reference>
<dbReference type="Proteomes" id="UP000317893">
    <property type="component" value="Unassembled WGS sequence"/>
</dbReference>
<dbReference type="AlphaFoldDB" id="A0A542DZT5"/>
<keyword evidence="5" id="KW-1185">Reference proteome</keyword>
<name>A0A542DZT5_9MICO</name>